<gene>
    <name evidence="11" type="ORF">E9232_005251</name>
</gene>
<dbReference type="Pfam" id="PF03734">
    <property type="entry name" value="YkuD"/>
    <property type="match status" value="1"/>
</dbReference>
<keyword evidence="4 7" id="KW-0133">Cell shape</keyword>
<evidence type="ECO:0000256" key="2">
    <source>
        <dbReference type="ARBA" id="ARBA00005992"/>
    </source>
</evidence>
<evidence type="ECO:0000259" key="10">
    <source>
        <dbReference type="PROSITE" id="PS52029"/>
    </source>
</evidence>
<evidence type="ECO:0000256" key="1">
    <source>
        <dbReference type="ARBA" id="ARBA00004752"/>
    </source>
</evidence>
<dbReference type="InterPro" id="IPR052905">
    <property type="entry name" value="LD-transpeptidase_YkuD-like"/>
</dbReference>
<evidence type="ECO:0000313" key="11">
    <source>
        <dbReference type="EMBL" id="MDR6292711.1"/>
    </source>
</evidence>
<keyword evidence="9" id="KW-0732">Signal</keyword>
<evidence type="ECO:0000256" key="8">
    <source>
        <dbReference type="SAM" id="MobiDB-lite"/>
    </source>
</evidence>
<organism evidence="11 12">
    <name type="scientific">Inquilinus ginsengisoli</name>
    <dbReference type="NCBI Taxonomy" id="363840"/>
    <lineage>
        <taxon>Bacteria</taxon>
        <taxon>Pseudomonadati</taxon>
        <taxon>Pseudomonadota</taxon>
        <taxon>Alphaproteobacteria</taxon>
        <taxon>Rhodospirillales</taxon>
        <taxon>Rhodospirillaceae</taxon>
        <taxon>Inquilinus</taxon>
    </lineage>
</organism>
<dbReference type="InterPro" id="IPR038063">
    <property type="entry name" value="Transpep_catalytic_dom"/>
</dbReference>
<reference evidence="11 12" key="1">
    <citation type="submission" date="2023-07" db="EMBL/GenBank/DDBJ databases">
        <title>Sorghum-associated microbial communities from plants grown in Nebraska, USA.</title>
        <authorList>
            <person name="Schachtman D."/>
        </authorList>
    </citation>
    <scope>NUCLEOTIDE SEQUENCE [LARGE SCALE GENOMIC DNA]</scope>
    <source>
        <strain evidence="11 12">584</strain>
    </source>
</reference>
<feature type="chain" id="PRO_5046864629" description="L,D-TPase catalytic domain-containing protein" evidence="9">
    <location>
        <begin position="30"/>
        <end position="385"/>
    </location>
</feature>
<feature type="active site" description="Proton donor/acceptor" evidence="7">
    <location>
        <position position="163"/>
    </location>
</feature>
<sequence length="385" mass="39980">MTVSRHSAPHRRQPVTRAALALVSILALAACVPGTPQQTASIPAPAQPGAPPLSPFVQAMRDAGVTVAIPPRGKFILVNIPSYELIAFQDGAPVIRSKVVVGAAGTSTPELLSNMYAIKYNPDWTPTPSIVRNEASVYIPSGPRSPLGRIKLELDNNQSIYLHDTPQKSYFGREKRALSHGCVRVEKVRDLAAWADETTVDEISAKIARGRMYTERLPEEIPVYIGYFTRFPDEFGQPVNYPDVYANKDEARQAYLARSAGRRQARAAKAAQPAPTEVPGQTVPGATVPGEAVPGADGTVPPATTPGETAAPAVPGAAVEPAPATTVPAAPATIPEAPAAPVAPAAPAVTIPAVPAAPAAPAVTPPPVTVPAVPPTTAPAAPTTN</sequence>
<dbReference type="EMBL" id="JAVDPW010000009">
    <property type="protein sequence ID" value="MDR6292711.1"/>
    <property type="molecule type" value="Genomic_DNA"/>
</dbReference>
<feature type="region of interest" description="Disordered" evidence="8">
    <location>
        <begin position="360"/>
        <end position="385"/>
    </location>
</feature>
<evidence type="ECO:0000256" key="3">
    <source>
        <dbReference type="ARBA" id="ARBA00022679"/>
    </source>
</evidence>
<comment type="caution">
    <text evidence="11">The sequence shown here is derived from an EMBL/GenBank/DDBJ whole genome shotgun (WGS) entry which is preliminary data.</text>
</comment>
<evidence type="ECO:0000256" key="6">
    <source>
        <dbReference type="ARBA" id="ARBA00023316"/>
    </source>
</evidence>
<evidence type="ECO:0000256" key="4">
    <source>
        <dbReference type="ARBA" id="ARBA00022960"/>
    </source>
</evidence>
<evidence type="ECO:0000313" key="12">
    <source>
        <dbReference type="Proteomes" id="UP001262410"/>
    </source>
</evidence>
<proteinExistence type="inferred from homology"/>
<keyword evidence="6 7" id="KW-0961">Cell wall biogenesis/degradation</keyword>
<feature type="region of interest" description="Disordered" evidence="8">
    <location>
        <begin position="260"/>
        <end position="315"/>
    </location>
</feature>
<keyword evidence="3" id="KW-0808">Transferase</keyword>
<dbReference type="InterPro" id="IPR005490">
    <property type="entry name" value="LD_TPept_cat_dom"/>
</dbReference>
<dbReference type="PANTHER" id="PTHR41533:SF2">
    <property type="entry name" value="BLR7131 PROTEIN"/>
    <property type="match status" value="1"/>
</dbReference>
<name>A0ABU1JVQ8_9PROT</name>
<feature type="compositionally biased region" description="Low complexity" evidence="8">
    <location>
        <begin position="299"/>
        <end position="315"/>
    </location>
</feature>
<feature type="active site" description="Nucleophile" evidence="7">
    <location>
        <position position="182"/>
    </location>
</feature>
<evidence type="ECO:0000256" key="5">
    <source>
        <dbReference type="ARBA" id="ARBA00022984"/>
    </source>
</evidence>
<dbReference type="PROSITE" id="PS51257">
    <property type="entry name" value="PROKAR_LIPOPROTEIN"/>
    <property type="match status" value="1"/>
</dbReference>
<feature type="domain" description="L,D-TPase catalytic" evidence="10">
    <location>
        <begin position="74"/>
        <end position="203"/>
    </location>
</feature>
<protein>
    <recommendedName>
        <fullName evidence="10">L,D-TPase catalytic domain-containing protein</fullName>
    </recommendedName>
</protein>
<keyword evidence="5 7" id="KW-0573">Peptidoglycan synthesis</keyword>
<dbReference type="RefSeq" id="WP_309799039.1">
    <property type="nucleotide sequence ID" value="NZ_JAVDPW010000009.1"/>
</dbReference>
<dbReference type="SUPFAM" id="SSF141523">
    <property type="entry name" value="L,D-transpeptidase catalytic domain-like"/>
    <property type="match status" value="1"/>
</dbReference>
<dbReference type="PANTHER" id="PTHR41533">
    <property type="entry name" value="L,D-TRANSPEPTIDASE HI_1667-RELATED"/>
    <property type="match status" value="1"/>
</dbReference>
<accession>A0ABU1JVQ8</accession>
<feature type="compositionally biased region" description="Pro residues" evidence="8">
    <location>
        <begin position="363"/>
        <end position="377"/>
    </location>
</feature>
<dbReference type="Gene3D" id="2.40.440.10">
    <property type="entry name" value="L,D-transpeptidase catalytic domain-like"/>
    <property type="match status" value="1"/>
</dbReference>
<dbReference type="CDD" id="cd16913">
    <property type="entry name" value="YkuD_like"/>
    <property type="match status" value="1"/>
</dbReference>
<evidence type="ECO:0000256" key="7">
    <source>
        <dbReference type="PROSITE-ProRule" id="PRU01373"/>
    </source>
</evidence>
<comment type="pathway">
    <text evidence="1 7">Cell wall biogenesis; peptidoglycan biosynthesis.</text>
</comment>
<dbReference type="Proteomes" id="UP001262410">
    <property type="component" value="Unassembled WGS sequence"/>
</dbReference>
<feature type="signal peptide" evidence="9">
    <location>
        <begin position="1"/>
        <end position="29"/>
    </location>
</feature>
<dbReference type="PROSITE" id="PS52029">
    <property type="entry name" value="LD_TPASE"/>
    <property type="match status" value="1"/>
</dbReference>
<comment type="similarity">
    <text evidence="2">Belongs to the YkuD family.</text>
</comment>
<evidence type="ECO:0000256" key="9">
    <source>
        <dbReference type="SAM" id="SignalP"/>
    </source>
</evidence>
<keyword evidence="12" id="KW-1185">Reference proteome</keyword>